<dbReference type="VEuPathDB" id="TriTrypDB:Tb427_000468800"/>
<dbReference type="SUPFAM" id="SSF58087">
    <property type="entry name" value="Variant surface glycoprotein (N-terminal domain)"/>
    <property type="match status" value="1"/>
</dbReference>
<protein>
    <submittedName>
        <fullName evidence="9">Variant surface glycoprotein 1125.1324</fullName>
    </submittedName>
</protein>
<evidence type="ECO:0000256" key="5">
    <source>
        <dbReference type="ARBA" id="ARBA00023180"/>
    </source>
</evidence>
<keyword evidence="7" id="KW-0732">Signal</keyword>
<evidence type="ECO:0000313" key="9">
    <source>
        <dbReference type="EMBL" id="APD73549.1"/>
    </source>
</evidence>
<dbReference type="GO" id="GO:0098552">
    <property type="term" value="C:side of membrane"/>
    <property type="evidence" value="ECO:0007669"/>
    <property type="project" value="UniProtKB-KW"/>
</dbReference>
<dbReference type="GO" id="GO:0005886">
    <property type="term" value="C:plasma membrane"/>
    <property type="evidence" value="ECO:0007669"/>
    <property type="project" value="UniProtKB-SubCell"/>
</dbReference>
<evidence type="ECO:0000256" key="4">
    <source>
        <dbReference type="ARBA" id="ARBA00023136"/>
    </source>
</evidence>
<accession>A0A1J0R6Q5</accession>
<feature type="domain" description="Trypanosome variant surface glycoprotein A-type N-terminal" evidence="8">
    <location>
        <begin position="11"/>
        <end position="381"/>
    </location>
</feature>
<dbReference type="Pfam" id="PF00913">
    <property type="entry name" value="Trypan_glycop"/>
    <property type="match status" value="1"/>
</dbReference>
<proteinExistence type="predicted"/>
<keyword evidence="6" id="KW-0449">Lipoprotein</keyword>
<dbReference type="Gene3D" id="1.10.470.10">
    <property type="entry name" value="Variant Surface Glycoprotein, subunit A, domain 2"/>
    <property type="match status" value="1"/>
</dbReference>
<keyword evidence="5" id="KW-0325">Glycoprotein</keyword>
<evidence type="ECO:0000256" key="3">
    <source>
        <dbReference type="ARBA" id="ARBA00022622"/>
    </source>
</evidence>
<dbReference type="AlphaFoldDB" id="A0A1J0R6Q5"/>
<dbReference type="InterPro" id="IPR001812">
    <property type="entry name" value="Trypano_VSG_A_N_dom"/>
</dbReference>
<evidence type="ECO:0000256" key="1">
    <source>
        <dbReference type="ARBA" id="ARBA00004609"/>
    </source>
</evidence>
<evidence type="ECO:0000256" key="2">
    <source>
        <dbReference type="ARBA" id="ARBA00022475"/>
    </source>
</evidence>
<dbReference type="GO" id="GO:0042783">
    <property type="term" value="P:symbiont-mediated evasion of host immune response"/>
    <property type="evidence" value="ECO:0007669"/>
    <property type="project" value="InterPro"/>
</dbReference>
<feature type="signal peptide" evidence="7">
    <location>
        <begin position="1"/>
        <end position="23"/>
    </location>
</feature>
<keyword evidence="3" id="KW-0336">GPI-anchor</keyword>
<evidence type="ECO:0000259" key="8">
    <source>
        <dbReference type="Pfam" id="PF00913"/>
    </source>
</evidence>
<keyword evidence="2" id="KW-1003">Cell membrane</keyword>
<dbReference type="EMBL" id="KX699593">
    <property type="protein sequence ID" value="APD73549.1"/>
    <property type="molecule type" value="Genomic_DNA"/>
</dbReference>
<sequence length="409" mass="43853">MAANRSLLKAFLALTLIAKSASAAGGDGLAQENTRQLCTLSEELTLAPSLVATVVDHKRAAAEEARRDFLRTQIYISKNAQTGNLETLSLLGAQIDQSNKHTDLTSNDIAKATDAAATAARLNGALTEFLTIAANAYKGDGNKDGCLTGDSATDVIAGPAQLGSCGLDHKQTTTNVTTELKQTTKKGFEKLQQTEGSTKVGHSTANCNLFGGQGGNANVKAQPATNQKFAAGYFLVAAGGVAKTFADLRDLTGNKKAEKPQVFVDWYSAYNDPTVQALLTTNQYSRPTLDEIKASPKARRLYHQYIKQNDNDFDNSKNGEAIAALLEATYGPAPNYETKTWDKILQEKIPNAARGKSGDELTQLAQISDLGELNEILGFYTGQYIVALSQRLKDAQKEILKLREAEAAE</sequence>
<evidence type="ECO:0000256" key="7">
    <source>
        <dbReference type="SAM" id="SignalP"/>
    </source>
</evidence>
<evidence type="ECO:0000256" key="6">
    <source>
        <dbReference type="ARBA" id="ARBA00023288"/>
    </source>
</evidence>
<feature type="chain" id="PRO_5012633635" evidence="7">
    <location>
        <begin position="24"/>
        <end position="409"/>
    </location>
</feature>
<keyword evidence="4" id="KW-0472">Membrane</keyword>
<comment type="subcellular location">
    <subcellularLocation>
        <location evidence="1">Cell membrane</location>
        <topology evidence="1">Lipid-anchor</topology>
        <topology evidence="1">GPI-anchor</topology>
    </subcellularLocation>
</comment>
<reference evidence="9" key="1">
    <citation type="submission" date="2016-08" db="EMBL/GenBank/DDBJ databases">
        <title>VSG repertoire of Trypanosoma brucei EATRO 1125.</title>
        <authorList>
            <person name="Cross G.A."/>
        </authorList>
    </citation>
    <scope>NUCLEOTIDE SEQUENCE</scope>
    <source>
        <strain evidence="9">EATRO 1125</strain>
    </source>
</reference>
<name>A0A1J0R6Q5_9TRYP</name>
<organism evidence="9">
    <name type="scientific">Trypanosoma brucei</name>
    <dbReference type="NCBI Taxonomy" id="5691"/>
    <lineage>
        <taxon>Eukaryota</taxon>
        <taxon>Discoba</taxon>
        <taxon>Euglenozoa</taxon>
        <taxon>Kinetoplastea</taxon>
        <taxon>Metakinetoplastina</taxon>
        <taxon>Trypanosomatida</taxon>
        <taxon>Trypanosomatidae</taxon>
        <taxon>Trypanosoma</taxon>
    </lineage>
</organism>
<dbReference type="Gene3D" id="3.90.150.10">
    <property type="entry name" value="Variant Surface Glycoprotein, subunit A domain 1"/>
    <property type="match status" value="1"/>
</dbReference>